<dbReference type="OrthoDB" id="443465at2759"/>
<reference evidence="1" key="1">
    <citation type="submission" date="2021-02" db="EMBL/GenBank/DDBJ databases">
        <authorList>
            <person name="Dougan E. K."/>
            <person name="Rhodes N."/>
            <person name="Thang M."/>
            <person name="Chan C."/>
        </authorList>
    </citation>
    <scope>NUCLEOTIDE SEQUENCE</scope>
</reference>
<protein>
    <submittedName>
        <fullName evidence="1">Uncharacterized protein</fullName>
    </submittedName>
</protein>
<accession>A0A812IWS2</accession>
<name>A0A812IWS2_9DINO</name>
<dbReference type="EMBL" id="CAJNJA010005370">
    <property type="protein sequence ID" value="CAE7189043.1"/>
    <property type="molecule type" value="Genomic_DNA"/>
</dbReference>
<dbReference type="Proteomes" id="UP000601435">
    <property type="component" value="Unassembled WGS sequence"/>
</dbReference>
<evidence type="ECO:0000313" key="1">
    <source>
        <dbReference type="EMBL" id="CAE7189043.1"/>
    </source>
</evidence>
<proteinExistence type="predicted"/>
<dbReference type="AlphaFoldDB" id="A0A812IWS2"/>
<evidence type="ECO:0000313" key="2">
    <source>
        <dbReference type="Proteomes" id="UP000601435"/>
    </source>
</evidence>
<sequence>MAVSELEHFGGGKLAIPEAWQKWTSAVMTARKELDMKGFSAADATRTMPRTKCCMQCERDGSLAMKHHLDDPTVAQLAEKVVKTTFAQEHQQLGLFQEYFVPGGPDVPDEPGYWWIKKPSQHLYFRVKEKQAADVSACHFRGPQGMGRCYEYFNQRRDSPGFKRWKLPQLFLLKSGDGLWVMRDKSLEKASCTVFCILFYTGEHEQRELFQEYFVALTDANGVRYWRSDRREQLLFFRSPEQIWVLSSAAQPKVPIASSKDLKDWQLGSETVTAPLHVLQTKPQEVKNRFASASGALVFTFTFRKQLKDLSGSYQYFGQHKGSPCFKRWKLPQLFLLQSSAGPWVIRGPSCKDLCTSSNLIHFERLDKRIEKARCTVAEEWPEPPEPSSFSTPAQAEAAARRSAGLRMGMTWSRCGRNNMSKMSTTTVS</sequence>
<gene>
    <name evidence="1" type="ORF">SNEC2469_LOCUS1039</name>
</gene>
<comment type="caution">
    <text evidence="1">The sequence shown here is derived from an EMBL/GenBank/DDBJ whole genome shotgun (WGS) entry which is preliminary data.</text>
</comment>
<keyword evidence="2" id="KW-1185">Reference proteome</keyword>
<organism evidence="1 2">
    <name type="scientific">Symbiodinium necroappetens</name>
    <dbReference type="NCBI Taxonomy" id="1628268"/>
    <lineage>
        <taxon>Eukaryota</taxon>
        <taxon>Sar</taxon>
        <taxon>Alveolata</taxon>
        <taxon>Dinophyceae</taxon>
        <taxon>Suessiales</taxon>
        <taxon>Symbiodiniaceae</taxon>
        <taxon>Symbiodinium</taxon>
    </lineage>
</organism>